<accession>A0A076EDH6</accession>
<reference evidence="3 4" key="1">
    <citation type="submission" date="2014-07" db="EMBL/GenBank/DDBJ databases">
        <title>Genome Sequence of Rhodococcus opacus Strain R7, a Biodegrader of Mono- and Polycyclic Aromatic Hydrocarbons.</title>
        <authorList>
            <person name="Di Gennaro P."/>
            <person name="Zampolli J."/>
            <person name="Presti I."/>
            <person name="Cappelletti M."/>
            <person name="D'Ursi P."/>
            <person name="Orro A."/>
            <person name="Mezzelani A."/>
            <person name="Milanesi L."/>
        </authorList>
    </citation>
    <scope>NUCLEOTIDE SEQUENCE [LARGE SCALE GENOMIC DNA]</scope>
    <source>
        <strain evidence="3 4">R7</strain>
    </source>
</reference>
<keyword evidence="3" id="KW-0503">Monooxygenase</keyword>
<dbReference type="Proteomes" id="UP000028488">
    <property type="component" value="Chromosome"/>
</dbReference>
<dbReference type="CDD" id="cd01097">
    <property type="entry name" value="Tetrahydromethanopterin_reductase"/>
    <property type="match status" value="1"/>
</dbReference>
<dbReference type="PANTHER" id="PTHR43244">
    <property type="match status" value="1"/>
</dbReference>
<proteinExistence type="predicted"/>
<evidence type="ECO:0000313" key="4">
    <source>
        <dbReference type="Proteomes" id="UP000028488"/>
    </source>
</evidence>
<dbReference type="GO" id="GO:0016705">
    <property type="term" value="F:oxidoreductase activity, acting on paired donors, with incorporation or reduction of molecular oxygen"/>
    <property type="evidence" value="ECO:0007669"/>
    <property type="project" value="InterPro"/>
</dbReference>
<name>A0A076EDH6_RHOOP</name>
<dbReference type="InterPro" id="IPR050564">
    <property type="entry name" value="F420-G6PD/mer"/>
</dbReference>
<dbReference type="RefSeq" id="WP_128638229.1">
    <property type="nucleotide sequence ID" value="NZ_CP008947.1"/>
</dbReference>
<dbReference type="InterPro" id="IPR011251">
    <property type="entry name" value="Luciferase-like_dom"/>
</dbReference>
<protein>
    <submittedName>
        <fullName evidence="3">Monooxygenase</fullName>
    </submittedName>
</protein>
<dbReference type="eggNOG" id="COG2141">
    <property type="taxonomic scope" value="Bacteria"/>
</dbReference>
<dbReference type="PANTHER" id="PTHR43244:SF1">
    <property type="entry name" value="5,10-METHYLENETETRAHYDROMETHANOPTERIN REDUCTASE"/>
    <property type="match status" value="1"/>
</dbReference>
<dbReference type="GO" id="GO:0004497">
    <property type="term" value="F:monooxygenase activity"/>
    <property type="evidence" value="ECO:0007669"/>
    <property type="project" value="UniProtKB-KW"/>
</dbReference>
<dbReference type="Gene3D" id="3.20.20.30">
    <property type="entry name" value="Luciferase-like domain"/>
    <property type="match status" value="1"/>
</dbReference>
<dbReference type="InterPro" id="IPR036661">
    <property type="entry name" value="Luciferase-like_sf"/>
</dbReference>
<sequence>MSTHTTDDVAAGVSATRRGLGICVTPLETRRDVILHVARRAEDLGYDGFFLAEGWSQDAAVLLTEIATRTERITIGTGVLSVWGRTAGTLAMLAASLDQVSRGRFVLGLGASSPQLVEGLHDQSFTAPVAKLRAVTAQVRRLLDGERVLPTATHDHRPLRLGVAARTGLPIYLAGLGNKSIQLAGELADGWTPFLVPRSWLPRGIDLLQQAGARSGRTTRPLVCPAVPTAVAADQATAREIASWWIAFYLTSMGSLYRRSLSERGYHHQVEAVLAGNPTHDTTDVPAAAHVLLDELTVWGTPDTAHDHLQHWYTSGAEMPILTLPPHRTVAELDYMLDTMRPHP</sequence>
<feature type="domain" description="Luciferase-like" evidence="2">
    <location>
        <begin position="33"/>
        <end position="318"/>
    </location>
</feature>
<dbReference type="Pfam" id="PF00296">
    <property type="entry name" value="Bac_luciferase"/>
    <property type="match status" value="1"/>
</dbReference>
<evidence type="ECO:0000256" key="1">
    <source>
        <dbReference type="ARBA" id="ARBA00023002"/>
    </source>
</evidence>
<gene>
    <name evidence="3" type="ORF">EP51_00135</name>
</gene>
<evidence type="ECO:0000259" key="2">
    <source>
        <dbReference type="Pfam" id="PF00296"/>
    </source>
</evidence>
<dbReference type="EMBL" id="CP008947">
    <property type="protein sequence ID" value="AII03167.1"/>
    <property type="molecule type" value="Genomic_DNA"/>
</dbReference>
<organism evidence="3 4">
    <name type="scientific">Rhodococcus opacus</name>
    <name type="common">Nocardia opaca</name>
    <dbReference type="NCBI Taxonomy" id="37919"/>
    <lineage>
        <taxon>Bacteria</taxon>
        <taxon>Bacillati</taxon>
        <taxon>Actinomycetota</taxon>
        <taxon>Actinomycetes</taxon>
        <taxon>Mycobacteriales</taxon>
        <taxon>Nocardiaceae</taxon>
        <taxon>Rhodococcus</taxon>
    </lineage>
</organism>
<dbReference type="SUPFAM" id="SSF51679">
    <property type="entry name" value="Bacterial luciferase-like"/>
    <property type="match status" value="1"/>
</dbReference>
<keyword evidence="1" id="KW-0560">Oxidoreductase</keyword>
<evidence type="ECO:0000313" key="3">
    <source>
        <dbReference type="EMBL" id="AII03167.1"/>
    </source>
</evidence>
<dbReference type="AlphaFoldDB" id="A0A076EDH6"/>